<evidence type="ECO:0000256" key="4">
    <source>
        <dbReference type="ARBA" id="ARBA00022692"/>
    </source>
</evidence>
<evidence type="ECO:0000256" key="2">
    <source>
        <dbReference type="ARBA" id="ARBA00004638"/>
    </source>
</evidence>
<evidence type="ECO:0000256" key="6">
    <source>
        <dbReference type="ARBA" id="ARBA00023136"/>
    </source>
</evidence>
<comment type="caution">
    <text evidence="8">The sequence shown here is derived from an EMBL/GenBank/DDBJ whole genome shotgun (WGS) entry which is preliminary data.</text>
</comment>
<dbReference type="PANTHER" id="PTHR10687:SF2">
    <property type="entry name" value="SECRETORY CARRIER-ASSOCIATED MEMBRANE PROTEIN"/>
    <property type="match status" value="1"/>
</dbReference>
<name>A0A6A3CV37_HIBSY</name>
<keyword evidence="6" id="KW-0472">Membrane</keyword>
<protein>
    <submittedName>
        <fullName evidence="8">Secretory carrier-associated membrane protein 6</fullName>
    </submittedName>
</protein>
<dbReference type="EMBL" id="VEPZ02000127">
    <property type="protein sequence ID" value="KAE8732976.1"/>
    <property type="molecule type" value="Genomic_DNA"/>
</dbReference>
<keyword evidence="5" id="KW-1133">Transmembrane helix</keyword>
<evidence type="ECO:0000256" key="3">
    <source>
        <dbReference type="ARBA" id="ARBA00010482"/>
    </source>
</evidence>
<comment type="similarity">
    <text evidence="3">Belongs to the SCAMP family.</text>
</comment>
<dbReference type="GO" id="GO:0030658">
    <property type="term" value="C:transport vesicle membrane"/>
    <property type="evidence" value="ECO:0007669"/>
    <property type="project" value="UniProtKB-SubCell"/>
</dbReference>
<dbReference type="Proteomes" id="UP000436088">
    <property type="component" value="Unassembled WGS sequence"/>
</dbReference>
<evidence type="ECO:0000313" key="8">
    <source>
        <dbReference type="EMBL" id="KAE8732976.1"/>
    </source>
</evidence>
<evidence type="ECO:0000256" key="1">
    <source>
        <dbReference type="ARBA" id="ARBA00004003"/>
    </source>
</evidence>
<dbReference type="PANTHER" id="PTHR10687">
    <property type="entry name" value="SECRETORY CARRIER-ASSOCIATED MEMBRANE PROTEIN SCAMP"/>
    <property type="match status" value="1"/>
</dbReference>
<dbReference type="AlphaFoldDB" id="A0A6A3CV37"/>
<keyword evidence="4" id="KW-0812">Transmembrane</keyword>
<evidence type="ECO:0000256" key="5">
    <source>
        <dbReference type="ARBA" id="ARBA00022989"/>
    </source>
</evidence>
<accession>A0A6A3CV37</accession>
<gene>
    <name evidence="8" type="ORF">F3Y22_tig00001644pilonHSYRG00026</name>
</gene>
<evidence type="ECO:0000256" key="7">
    <source>
        <dbReference type="ARBA" id="ARBA00023329"/>
    </source>
</evidence>
<comment type="subcellular location">
    <subcellularLocation>
        <location evidence="2">Cytoplasmic vesicle</location>
        <location evidence="2">Secretory vesicle membrane</location>
        <topology evidence="2">Multi-pass membrane protein</topology>
    </subcellularLocation>
</comment>
<dbReference type="GO" id="GO:0015031">
    <property type="term" value="P:protein transport"/>
    <property type="evidence" value="ECO:0007669"/>
    <property type="project" value="InterPro"/>
</dbReference>
<dbReference type="GO" id="GO:0032588">
    <property type="term" value="C:trans-Golgi network membrane"/>
    <property type="evidence" value="ECO:0007669"/>
    <property type="project" value="TreeGrafter"/>
</dbReference>
<keyword evidence="7" id="KW-0968">Cytoplasmic vesicle</keyword>
<sequence length="258" mass="29935">MFDFESFVEFPRSEKRKVFKIKLNHREKGAYTFTSKKEGLEGKRISLKKDDFEEEVLGDEDELEKKEIVTCFVTISHHDPNPFDEEVNLFSNGGGVAPARPLASEPWGFGKNHDATVDIHLDTMNDSKKREKELAAWEADLKRREKDIKRREDVVSQTGVSTDDKNWPPLFPIIHHDIVCGYNYIWNPEGFANETWLLLLFPFNLHLISLILSLSTDNYSRWEIQFSLSRLIIFGHGFSTFHIPHKTHLPITFEDSAI</sequence>
<proteinExistence type="inferred from homology"/>
<reference evidence="8" key="1">
    <citation type="submission" date="2019-09" db="EMBL/GenBank/DDBJ databases">
        <title>Draft genome information of white flower Hibiscus syriacus.</title>
        <authorList>
            <person name="Kim Y.-M."/>
        </authorList>
    </citation>
    <scope>NUCLEOTIDE SEQUENCE [LARGE SCALE GENOMIC DNA]</scope>
    <source>
        <strain evidence="8">YM2019G1</strain>
    </source>
</reference>
<evidence type="ECO:0000313" key="9">
    <source>
        <dbReference type="Proteomes" id="UP000436088"/>
    </source>
</evidence>
<dbReference type="GO" id="GO:0055038">
    <property type="term" value="C:recycling endosome membrane"/>
    <property type="evidence" value="ECO:0007669"/>
    <property type="project" value="TreeGrafter"/>
</dbReference>
<keyword evidence="9" id="KW-1185">Reference proteome</keyword>
<dbReference type="InterPro" id="IPR007273">
    <property type="entry name" value="SCAMP"/>
</dbReference>
<organism evidence="8 9">
    <name type="scientific">Hibiscus syriacus</name>
    <name type="common">Rose of Sharon</name>
    <dbReference type="NCBI Taxonomy" id="106335"/>
    <lineage>
        <taxon>Eukaryota</taxon>
        <taxon>Viridiplantae</taxon>
        <taxon>Streptophyta</taxon>
        <taxon>Embryophyta</taxon>
        <taxon>Tracheophyta</taxon>
        <taxon>Spermatophyta</taxon>
        <taxon>Magnoliopsida</taxon>
        <taxon>eudicotyledons</taxon>
        <taxon>Gunneridae</taxon>
        <taxon>Pentapetalae</taxon>
        <taxon>rosids</taxon>
        <taxon>malvids</taxon>
        <taxon>Malvales</taxon>
        <taxon>Malvaceae</taxon>
        <taxon>Malvoideae</taxon>
        <taxon>Hibiscus</taxon>
    </lineage>
</organism>
<comment type="function">
    <text evidence="1">Probably involved in membrane trafficking.</text>
</comment>